<dbReference type="SUPFAM" id="SSF56219">
    <property type="entry name" value="DNase I-like"/>
    <property type="match status" value="1"/>
</dbReference>
<name>A0A9Q3JRB5_9BASI</name>
<sequence>MPPNHQAWRRISPITNPNSRDKKPRACIYIRNFVPSKYIEIHKYKSRLLTSITLTLDRNGPKSQITLISLYNPPNTFEGIDILENSLQHCNTREFPFIIAMDANLHHQLWNPKGYNHVHPRAKDLIKICGKKGFKLTSPKGTPTYIGGNRTATTIDLTWSNLPATKVINSC</sequence>
<evidence type="ECO:0000313" key="4">
    <source>
        <dbReference type="Proteomes" id="UP000765509"/>
    </source>
</evidence>
<gene>
    <name evidence="3" type="ORF">O181_105870</name>
</gene>
<evidence type="ECO:0000259" key="2">
    <source>
        <dbReference type="Pfam" id="PF14529"/>
    </source>
</evidence>
<protein>
    <recommendedName>
        <fullName evidence="2">Endonuclease/exonuclease/phosphatase domain-containing protein</fullName>
    </recommendedName>
</protein>
<dbReference type="Pfam" id="PF14529">
    <property type="entry name" value="Exo_endo_phos_2"/>
    <property type="match status" value="1"/>
</dbReference>
<feature type="region of interest" description="Disordered" evidence="1">
    <location>
        <begin position="1"/>
        <end position="21"/>
    </location>
</feature>
<feature type="domain" description="Endonuclease/exonuclease/phosphatase" evidence="2">
    <location>
        <begin position="65"/>
        <end position="164"/>
    </location>
</feature>
<dbReference type="OrthoDB" id="2505506at2759"/>
<dbReference type="EMBL" id="AVOT02078646">
    <property type="protein sequence ID" value="MBW0566155.1"/>
    <property type="molecule type" value="Genomic_DNA"/>
</dbReference>
<dbReference type="AlphaFoldDB" id="A0A9Q3JRB5"/>
<proteinExistence type="predicted"/>
<evidence type="ECO:0000313" key="3">
    <source>
        <dbReference type="EMBL" id="MBW0566155.1"/>
    </source>
</evidence>
<accession>A0A9Q3JRB5</accession>
<evidence type="ECO:0000256" key="1">
    <source>
        <dbReference type="SAM" id="MobiDB-lite"/>
    </source>
</evidence>
<dbReference type="InterPro" id="IPR005135">
    <property type="entry name" value="Endo/exonuclease/phosphatase"/>
</dbReference>
<organism evidence="3 4">
    <name type="scientific">Austropuccinia psidii MF-1</name>
    <dbReference type="NCBI Taxonomy" id="1389203"/>
    <lineage>
        <taxon>Eukaryota</taxon>
        <taxon>Fungi</taxon>
        <taxon>Dikarya</taxon>
        <taxon>Basidiomycota</taxon>
        <taxon>Pucciniomycotina</taxon>
        <taxon>Pucciniomycetes</taxon>
        <taxon>Pucciniales</taxon>
        <taxon>Sphaerophragmiaceae</taxon>
        <taxon>Austropuccinia</taxon>
    </lineage>
</organism>
<dbReference type="GO" id="GO:0003824">
    <property type="term" value="F:catalytic activity"/>
    <property type="evidence" value="ECO:0007669"/>
    <property type="project" value="InterPro"/>
</dbReference>
<dbReference type="Proteomes" id="UP000765509">
    <property type="component" value="Unassembled WGS sequence"/>
</dbReference>
<keyword evidence="4" id="KW-1185">Reference proteome</keyword>
<comment type="caution">
    <text evidence="3">The sequence shown here is derived from an EMBL/GenBank/DDBJ whole genome shotgun (WGS) entry which is preliminary data.</text>
</comment>
<reference evidence="3" key="1">
    <citation type="submission" date="2021-03" db="EMBL/GenBank/DDBJ databases">
        <title>Draft genome sequence of rust myrtle Austropuccinia psidii MF-1, a brazilian biotype.</title>
        <authorList>
            <person name="Quecine M.C."/>
            <person name="Pachon D.M.R."/>
            <person name="Bonatelli M.L."/>
            <person name="Correr F.H."/>
            <person name="Franceschini L.M."/>
            <person name="Leite T.F."/>
            <person name="Margarido G.R.A."/>
            <person name="Almeida C.A."/>
            <person name="Ferrarezi J.A."/>
            <person name="Labate C.A."/>
        </authorList>
    </citation>
    <scope>NUCLEOTIDE SEQUENCE</scope>
    <source>
        <strain evidence="3">MF-1</strain>
    </source>
</reference>
<dbReference type="Gene3D" id="3.60.10.10">
    <property type="entry name" value="Endonuclease/exonuclease/phosphatase"/>
    <property type="match status" value="1"/>
</dbReference>
<dbReference type="InterPro" id="IPR036691">
    <property type="entry name" value="Endo/exonu/phosph_ase_sf"/>
</dbReference>